<organism evidence="3 4">
    <name type="scientific">Waterburya agarophytonicola KI4</name>
    <dbReference type="NCBI Taxonomy" id="2874699"/>
    <lineage>
        <taxon>Bacteria</taxon>
        <taxon>Bacillati</taxon>
        <taxon>Cyanobacteriota</taxon>
        <taxon>Cyanophyceae</taxon>
        <taxon>Pleurocapsales</taxon>
        <taxon>Hyellaceae</taxon>
        <taxon>Waterburya</taxon>
        <taxon>Waterburya agarophytonicola</taxon>
    </lineage>
</organism>
<reference evidence="3" key="1">
    <citation type="journal article" date="2021" name="Antonie Van Leeuwenhoek">
        <title>Draft genome and description of Waterburya agarophytonicola gen. nov. sp. nov. (Pleurocapsales, Cyanobacteria): a seaweed symbiont.</title>
        <authorList>
            <person name="Bonthond G."/>
            <person name="Shalygin S."/>
            <person name="Bayer T."/>
            <person name="Weinberger F."/>
        </authorList>
    </citation>
    <scope>NUCLEOTIDE SEQUENCE</scope>
    <source>
        <strain evidence="3">KI4</strain>
    </source>
</reference>
<feature type="transmembrane region" description="Helical" evidence="2">
    <location>
        <begin position="47"/>
        <end position="67"/>
    </location>
</feature>
<feature type="region of interest" description="Disordered" evidence="1">
    <location>
        <begin position="1"/>
        <end position="40"/>
    </location>
</feature>
<keyword evidence="2" id="KW-0472">Membrane</keyword>
<dbReference type="Proteomes" id="UP000729733">
    <property type="component" value="Unassembled WGS sequence"/>
</dbReference>
<proteinExistence type="predicted"/>
<gene>
    <name evidence="3" type="ORF">I4641_05395</name>
</gene>
<evidence type="ECO:0000313" key="3">
    <source>
        <dbReference type="EMBL" id="MCC0176411.1"/>
    </source>
</evidence>
<sequence length="260" mass="28586">MEETAPPGVTPQETITIAPEEIKATPPLDPPMAKNPTQEKKKENRGLAIIGAIAISIAVIALIWLWLPQNKSIVSSIPEPTEIIGDRSIEPQPTTIDIPANIPEPTLDAVPEAKSPLEEQSTTLEIDTPLETSIPQDLVSPGRATQLKIVTIEPELTFTPEQSLIAALQAKLAEVIDNYDPELFETVRVDLPNNSLLVEVTDNWYELNESRQNKFANEILKRSRQLNFGQLQLQDSTGTLVARNPVVGDRAIILQTSKNN</sequence>
<comment type="caution">
    <text evidence="3">The sequence shown here is derived from an EMBL/GenBank/DDBJ whole genome shotgun (WGS) entry which is preliminary data.</text>
</comment>
<dbReference type="EMBL" id="JADWDC010000009">
    <property type="protein sequence ID" value="MCC0176411.1"/>
    <property type="molecule type" value="Genomic_DNA"/>
</dbReference>
<keyword evidence="2" id="KW-1133">Transmembrane helix</keyword>
<dbReference type="RefSeq" id="WP_229639452.1">
    <property type="nucleotide sequence ID" value="NZ_JADWDC010000009.1"/>
</dbReference>
<keyword evidence="2" id="KW-0812">Transmembrane</keyword>
<evidence type="ECO:0000256" key="2">
    <source>
        <dbReference type="SAM" id="Phobius"/>
    </source>
</evidence>
<evidence type="ECO:0000256" key="1">
    <source>
        <dbReference type="SAM" id="MobiDB-lite"/>
    </source>
</evidence>
<protein>
    <submittedName>
        <fullName evidence="3">Uncharacterized protein</fullName>
    </submittedName>
</protein>
<evidence type="ECO:0000313" key="4">
    <source>
        <dbReference type="Proteomes" id="UP000729733"/>
    </source>
</evidence>
<dbReference type="AlphaFoldDB" id="A0A964FEY8"/>
<name>A0A964FEY8_9CYAN</name>
<keyword evidence="4" id="KW-1185">Reference proteome</keyword>
<accession>A0A964FEY8</accession>